<sequence length="113" mass="12982">MNILIGNDNNLNSKLIEEIKILTPIERMTLTDLEQKNIEQVPDGYLFINLLDTIIQSSVILRQLKEKFPKHTIIAMHCFQVDHMIESLIQEGFDAYISVLNFEEGIHDVITSA</sequence>
<accession>A0ABX8GS82</accession>
<dbReference type="RefSeq" id="WP_144073790.1">
    <property type="nucleotide sequence ID" value="NZ_CP076128.1"/>
</dbReference>
<protein>
    <recommendedName>
        <fullName evidence="3">DNA-binding response regulator</fullName>
    </recommendedName>
</protein>
<keyword evidence="2" id="KW-1185">Reference proteome</keyword>
<evidence type="ECO:0000313" key="2">
    <source>
        <dbReference type="Proteomes" id="UP000682802"/>
    </source>
</evidence>
<reference evidence="1 2" key="1">
    <citation type="submission" date="2021-05" db="EMBL/GenBank/DDBJ databases">
        <title>Comparative genomic studies on the polysaccharide-degrading batcterial strains of the Flammeovirga genus.</title>
        <authorList>
            <person name="Zewei F."/>
            <person name="Zheng Z."/>
            <person name="Yu L."/>
            <person name="Ruyue G."/>
            <person name="Yanhong M."/>
            <person name="Yuanyuan C."/>
            <person name="Jingyan G."/>
            <person name="Wenjun H."/>
        </authorList>
    </citation>
    <scope>NUCLEOTIDE SEQUENCE [LARGE SCALE GENOMIC DNA]</scope>
    <source>
        <strain evidence="1 2">YS10</strain>
    </source>
</reference>
<dbReference type="Proteomes" id="UP000682802">
    <property type="component" value="Chromosome 1"/>
</dbReference>
<dbReference type="EMBL" id="CP076128">
    <property type="protein sequence ID" value="QWG06371.1"/>
    <property type="molecule type" value="Genomic_DNA"/>
</dbReference>
<proteinExistence type="predicted"/>
<evidence type="ECO:0008006" key="3">
    <source>
        <dbReference type="Google" id="ProtNLM"/>
    </source>
</evidence>
<gene>
    <name evidence="1" type="ORF">KM029_13655</name>
</gene>
<name>A0ABX8GS82_9BACT</name>
<evidence type="ECO:0000313" key="1">
    <source>
        <dbReference type="EMBL" id="QWG06371.1"/>
    </source>
</evidence>
<organism evidence="1 2">
    <name type="scientific">Flammeovirga kamogawensis</name>
    <dbReference type="NCBI Taxonomy" id="373891"/>
    <lineage>
        <taxon>Bacteria</taxon>
        <taxon>Pseudomonadati</taxon>
        <taxon>Bacteroidota</taxon>
        <taxon>Cytophagia</taxon>
        <taxon>Cytophagales</taxon>
        <taxon>Flammeovirgaceae</taxon>
        <taxon>Flammeovirga</taxon>
    </lineage>
</organism>